<dbReference type="EMBL" id="CP014518">
    <property type="protein sequence ID" value="AMM33588.1"/>
    <property type="molecule type" value="Genomic_DNA"/>
</dbReference>
<dbReference type="InterPro" id="IPR006015">
    <property type="entry name" value="Universal_stress_UspA"/>
</dbReference>
<comment type="similarity">
    <text evidence="1">Belongs to the universal stress protein A family.</text>
</comment>
<name>A0A127A294_9MICC</name>
<proteinExistence type="inferred from homology"/>
<sequence>MESYRIVVGVDGSPASGKALDWAIEEARLRGGSLRVITAWHYPVLGDAAGAGPDVDVFRQSAADDQAALLSAAGGERSGLSAEVIEGSAVQVLLDAARDADLLVVGSRGHGGFAGLLLGSVSAQLAHHAPCPVLVVRENEGGRGTSS</sequence>
<dbReference type="InterPro" id="IPR006016">
    <property type="entry name" value="UspA"/>
</dbReference>
<dbReference type="PATRIC" id="fig|37927.3.peg.3003"/>
<dbReference type="RefSeq" id="WP_066499331.1">
    <property type="nucleotide sequence ID" value="NZ_BJMO01000086.1"/>
</dbReference>
<organism evidence="3 4">
    <name type="scientific">Sinomonas atrocyanea</name>
    <dbReference type="NCBI Taxonomy" id="37927"/>
    <lineage>
        <taxon>Bacteria</taxon>
        <taxon>Bacillati</taxon>
        <taxon>Actinomycetota</taxon>
        <taxon>Actinomycetes</taxon>
        <taxon>Micrococcales</taxon>
        <taxon>Micrococcaceae</taxon>
        <taxon>Sinomonas</taxon>
    </lineage>
</organism>
<dbReference type="AlphaFoldDB" id="A0A127A294"/>
<protein>
    <submittedName>
        <fullName evidence="3">UspA domain-containing protein</fullName>
    </submittedName>
</protein>
<evidence type="ECO:0000313" key="3">
    <source>
        <dbReference type="EMBL" id="AMM33588.1"/>
    </source>
</evidence>
<evidence type="ECO:0000259" key="2">
    <source>
        <dbReference type="Pfam" id="PF00582"/>
    </source>
</evidence>
<gene>
    <name evidence="3" type="ORF">SA2016_2923</name>
</gene>
<accession>A0A127A294</accession>
<dbReference type="PANTHER" id="PTHR46553:SF3">
    <property type="entry name" value="ADENINE NUCLEOTIDE ALPHA HYDROLASES-LIKE SUPERFAMILY PROTEIN"/>
    <property type="match status" value="1"/>
</dbReference>
<feature type="domain" description="UspA" evidence="2">
    <location>
        <begin position="5"/>
        <end position="137"/>
    </location>
</feature>
<dbReference type="SUPFAM" id="SSF52402">
    <property type="entry name" value="Adenine nucleotide alpha hydrolases-like"/>
    <property type="match status" value="1"/>
</dbReference>
<evidence type="ECO:0000256" key="1">
    <source>
        <dbReference type="ARBA" id="ARBA00008791"/>
    </source>
</evidence>
<dbReference type="PRINTS" id="PR01438">
    <property type="entry name" value="UNVRSLSTRESS"/>
</dbReference>
<dbReference type="STRING" id="37927.SA2016_2923"/>
<dbReference type="InterPro" id="IPR014729">
    <property type="entry name" value="Rossmann-like_a/b/a_fold"/>
</dbReference>
<evidence type="ECO:0000313" key="4">
    <source>
        <dbReference type="Proteomes" id="UP000070134"/>
    </source>
</evidence>
<dbReference type="KEGG" id="satk:SA2016_2923"/>
<dbReference type="Proteomes" id="UP000070134">
    <property type="component" value="Chromosome"/>
</dbReference>
<dbReference type="Pfam" id="PF00582">
    <property type="entry name" value="Usp"/>
    <property type="match status" value="1"/>
</dbReference>
<keyword evidence="4" id="KW-1185">Reference proteome</keyword>
<dbReference type="PANTHER" id="PTHR46553">
    <property type="entry name" value="ADENINE NUCLEOTIDE ALPHA HYDROLASES-LIKE SUPERFAMILY PROTEIN"/>
    <property type="match status" value="1"/>
</dbReference>
<dbReference type="Gene3D" id="3.40.50.620">
    <property type="entry name" value="HUPs"/>
    <property type="match status" value="1"/>
</dbReference>
<dbReference type="OrthoDB" id="3174546at2"/>
<reference evidence="3 4" key="1">
    <citation type="submission" date="2016-02" db="EMBL/GenBank/DDBJ databases">
        <title>Complete genome of Sinomonas atrocyanea KCTC 3377.</title>
        <authorList>
            <person name="Kim K.M."/>
        </authorList>
    </citation>
    <scope>NUCLEOTIDE SEQUENCE [LARGE SCALE GENOMIC DNA]</scope>
    <source>
        <strain evidence="3 4">KCTC 3377</strain>
    </source>
</reference>